<reference evidence="2" key="1">
    <citation type="submission" date="2023-08" db="EMBL/GenBank/DDBJ databases">
        <authorList>
            <person name="Chen Y."/>
            <person name="Shah S."/>
            <person name="Dougan E. K."/>
            <person name="Thang M."/>
            <person name="Chan C."/>
        </authorList>
    </citation>
    <scope>NUCLEOTIDE SEQUENCE</scope>
</reference>
<proteinExistence type="predicted"/>
<evidence type="ECO:0000313" key="3">
    <source>
        <dbReference type="Proteomes" id="UP001178507"/>
    </source>
</evidence>
<organism evidence="2 3">
    <name type="scientific">Effrenium voratum</name>
    <dbReference type="NCBI Taxonomy" id="2562239"/>
    <lineage>
        <taxon>Eukaryota</taxon>
        <taxon>Sar</taxon>
        <taxon>Alveolata</taxon>
        <taxon>Dinophyceae</taxon>
        <taxon>Suessiales</taxon>
        <taxon>Symbiodiniaceae</taxon>
        <taxon>Effrenium</taxon>
    </lineage>
</organism>
<gene>
    <name evidence="2" type="ORF">EVOR1521_LOCUS11882</name>
</gene>
<comment type="caution">
    <text evidence="2">The sequence shown here is derived from an EMBL/GenBank/DDBJ whole genome shotgun (WGS) entry which is preliminary data.</text>
</comment>
<sequence>MFCPIREGLQIPEAHFVSGTAALAETCKTVVIPDLHRVAAALKVPFDHVDKPAAMVAVFAPGAASASAEMVAPSALARAFHEKLVRRIGSWRSGWLDVAWCGAVTGAMMDLPGGGRRPMAAVLQLGRRVVAASFDAAMAILESGEAVQQMDLQGYKCCFQVLPKDSQDSVLVTGLVAGADLEQHALSTALSRSAYGAARPRASALALARLAKGEAPNVAAAWARLSLEGDKFSVAPQQKEKLNKVRVRQILIRYWTGKGPQPLNPVARRPVARKLHEAELELLERSWTSCCRRAVGTSHSCARPPQSAVPPCAGARITATWAGWTGEGGGAGQGQGPDFGRPQVGRAVERAGGGGENRLRPGEGGAERCGVVSEIGVHLVQRTG</sequence>
<dbReference type="Proteomes" id="UP001178507">
    <property type="component" value="Unassembled WGS sequence"/>
</dbReference>
<feature type="compositionally biased region" description="Gly residues" evidence="1">
    <location>
        <begin position="327"/>
        <end position="337"/>
    </location>
</feature>
<keyword evidence="3" id="KW-1185">Reference proteome</keyword>
<accession>A0AA36ID26</accession>
<feature type="region of interest" description="Disordered" evidence="1">
    <location>
        <begin position="327"/>
        <end position="366"/>
    </location>
</feature>
<dbReference type="AlphaFoldDB" id="A0AA36ID26"/>
<evidence type="ECO:0000256" key="1">
    <source>
        <dbReference type="SAM" id="MobiDB-lite"/>
    </source>
</evidence>
<name>A0AA36ID26_9DINO</name>
<protein>
    <submittedName>
        <fullName evidence="2">Uncharacterized protein</fullName>
    </submittedName>
</protein>
<dbReference type="EMBL" id="CAUJNA010001213">
    <property type="protein sequence ID" value="CAJ1385239.1"/>
    <property type="molecule type" value="Genomic_DNA"/>
</dbReference>
<evidence type="ECO:0000313" key="2">
    <source>
        <dbReference type="EMBL" id="CAJ1385239.1"/>
    </source>
</evidence>